<evidence type="ECO:0000313" key="7">
    <source>
        <dbReference type="Proteomes" id="UP000649768"/>
    </source>
</evidence>
<dbReference type="EMBL" id="JACYTP010000003">
    <property type="protein sequence ID" value="MBD8512230.1"/>
    <property type="molecule type" value="Genomic_DNA"/>
</dbReference>
<dbReference type="Pfam" id="PF00535">
    <property type="entry name" value="Glycos_transf_2"/>
    <property type="match status" value="1"/>
</dbReference>
<reference evidence="6 7" key="1">
    <citation type="submission" date="2020-09" db="EMBL/GenBank/DDBJ databases">
        <title>Photobacterium sp. CAU 1568 isolated from sand of Sido Beach.</title>
        <authorList>
            <person name="Kim W."/>
        </authorList>
    </citation>
    <scope>NUCLEOTIDE SEQUENCE [LARGE SCALE GENOMIC DNA]</scope>
    <source>
        <strain evidence="6 7">CAU 1568</strain>
    </source>
</reference>
<comment type="caution">
    <text evidence="6">The sequence shown here is derived from an EMBL/GenBank/DDBJ whole genome shotgun (WGS) entry which is preliminary data.</text>
</comment>
<evidence type="ECO:0000256" key="4">
    <source>
        <dbReference type="SAM" id="Phobius"/>
    </source>
</evidence>
<evidence type="ECO:0000313" key="6">
    <source>
        <dbReference type="EMBL" id="MBD8512230.1"/>
    </source>
</evidence>
<keyword evidence="4" id="KW-0812">Transmembrane</keyword>
<keyword evidence="4" id="KW-0472">Membrane</keyword>
<dbReference type="InterPro" id="IPR029044">
    <property type="entry name" value="Nucleotide-diphossugar_trans"/>
</dbReference>
<keyword evidence="4" id="KW-1133">Transmembrane helix</keyword>
<evidence type="ECO:0000259" key="5">
    <source>
        <dbReference type="Pfam" id="PF00535"/>
    </source>
</evidence>
<dbReference type="PANTHER" id="PTHR43630:SF1">
    <property type="entry name" value="POLY-BETA-1,6-N-ACETYL-D-GLUCOSAMINE SYNTHASE"/>
    <property type="match status" value="1"/>
</dbReference>
<organism evidence="6 7">
    <name type="scientific">Photobacterium arenosum</name>
    <dbReference type="NCBI Taxonomy" id="2774143"/>
    <lineage>
        <taxon>Bacteria</taxon>
        <taxon>Pseudomonadati</taxon>
        <taxon>Pseudomonadota</taxon>
        <taxon>Gammaproteobacteria</taxon>
        <taxon>Vibrionales</taxon>
        <taxon>Vibrionaceae</taxon>
        <taxon>Photobacterium</taxon>
    </lineage>
</organism>
<accession>A0ABR9BI50</accession>
<sequence>MKFSLIFTVFNEEESISYFLESLLKQSVLPDEIVIVDGGSTDSTVKIIYDKLQTINTLKLIVDETCNKKHSKGPIARGRNVAIEATTSDVILVTDAGCELESDWCKSMMNSFKQGADIVAGIYSARVKNQFQSYLADVFCPDFKQFDNPKSFLPSSRSLGFKKELWRKVGGYPENSYTAEDTKFILNLYEETERVVIEHNALVYWDLPKDPQELFKKVEAYGEGDGLQRLDFFKYLARFAILLTIPVSILALLITKKKMIAIPMYYFMIKGYLKGTFKGCF</sequence>
<dbReference type="PANTHER" id="PTHR43630">
    <property type="entry name" value="POLY-BETA-1,6-N-ACETYL-D-GLUCOSAMINE SYNTHASE"/>
    <property type="match status" value="1"/>
</dbReference>
<dbReference type="SUPFAM" id="SSF53448">
    <property type="entry name" value="Nucleotide-diphospho-sugar transferases"/>
    <property type="match status" value="1"/>
</dbReference>
<keyword evidence="2" id="KW-0328">Glycosyltransferase</keyword>
<evidence type="ECO:0000256" key="3">
    <source>
        <dbReference type="ARBA" id="ARBA00022679"/>
    </source>
</evidence>
<dbReference type="RefSeq" id="WP_192015067.1">
    <property type="nucleotide sequence ID" value="NZ_JACYTP010000003.1"/>
</dbReference>
<protein>
    <submittedName>
        <fullName evidence="6">Glycosyltransferase</fullName>
    </submittedName>
</protein>
<feature type="domain" description="Glycosyltransferase 2-like" evidence="5">
    <location>
        <begin position="4"/>
        <end position="147"/>
    </location>
</feature>
<name>A0ABR9BI50_9GAMM</name>
<keyword evidence="3" id="KW-0808">Transferase</keyword>
<dbReference type="Proteomes" id="UP000649768">
    <property type="component" value="Unassembled WGS sequence"/>
</dbReference>
<comment type="similarity">
    <text evidence="1">Belongs to the glycosyltransferase 2 family.</text>
</comment>
<evidence type="ECO:0000256" key="2">
    <source>
        <dbReference type="ARBA" id="ARBA00022676"/>
    </source>
</evidence>
<keyword evidence="7" id="KW-1185">Reference proteome</keyword>
<gene>
    <name evidence="6" type="ORF">IFO68_05955</name>
</gene>
<feature type="transmembrane region" description="Helical" evidence="4">
    <location>
        <begin position="235"/>
        <end position="254"/>
    </location>
</feature>
<proteinExistence type="inferred from homology"/>
<dbReference type="InterPro" id="IPR001173">
    <property type="entry name" value="Glyco_trans_2-like"/>
</dbReference>
<evidence type="ECO:0000256" key="1">
    <source>
        <dbReference type="ARBA" id="ARBA00006739"/>
    </source>
</evidence>
<dbReference type="Gene3D" id="3.90.550.10">
    <property type="entry name" value="Spore Coat Polysaccharide Biosynthesis Protein SpsA, Chain A"/>
    <property type="match status" value="1"/>
</dbReference>